<dbReference type="PANTHER" id="PTHR10161">
    <property type="entry name" value="TARTRATE-RESISTANT ACID PHOSPHATASE TYPE 5"/>
    <property type="match status" value="1"/>
</dbReference>
<proteinExistence type="predicted"/>
<keyword evidence="1" id="KW-0732">Signal</keyword>
<feature type="transmembrane region" description="Helical" evidence="3">
    <location>
        <begin position="6"/>
        <end position="22"/>
    </location>
</feature>
<dbReference type="SUPFAM" id="SSF56300">
    <property type="entry name" value="Metallo-dependent phosphatases"/>
    <property type="match status" value="1"/>
</dbReference>
<keyword evidence="3" id="KW-0472">Membrane</keyword>
<evidence type="ECO:0000313" key="6">
    <source>
        <dbReference type="Proteomes" id="UP001597094"/>
    </source>
</evidence>
<evidence type="ECO:0000256" key="1">
    <source>
        <dbReference type="ARBA" id="ARBA00022729"/>
    </source>
</evidence>
<comment type="caution">
    <text evidence="5">The sequence shown here is derived from an EMBL/GenBank/DDBJ whole genome shotgun (WGS) entry which is preliminary data.</text>
</comment>
<keyword evidence="3" id="KW-0812">Transmembrane</keyword>
<evidence type="ECO:0000259" key="4">
    <source>
        <dbReference type="Pfam" id="PF00149"/>
    </source>
</evidence>
<dbReference type="Gene3D" id="3.60.21.10">
    <property type="match status" value="2"/>
</dbReference>
<dbReference type="PANTHER" id="PTHR10161:SF14">
    <property type="entry name" value="TARTRATE-RESISTANT ACID PHOSPHATASE TYPE 5"/>
    <property type="match status" value="1"/>
</dbReference>
<dbReference type="EMBL" id="JBHTLD010000364">
    <property type="protein sequence ID" value="MFD1188736.1"/>
    <property type="molecule type" value="Genomic_DNA"/>
</dbReference>
<evidence type="ECO:0000256" key="3">
    <source>
        <dbReference type="SAM" id="Phobius"/>
    </source>
</evidence>
<keyword evidence="6" id="KW-1185">Reference proteome</keyword>
<dbReference type="Pfam" id="PF00149">
    <property type="entry name" value="Metallophos"/>
    <property type="match status" value="1"/>
</dbReference>
<name>A0ABW3SW25_9BACT</name>
<organism evidence="5 6">
    <name type="scientific">Pontibacter rugosus</name>
    <dbReference type="NCBI Taxonomy" id="1745966"/>
    <lineage>
        <taxon>Bacteria</taxon>
        <taxon>Pseudomonadati</taxon>
        <taxon>Bacteroidota</taxon>
        <taxon>Cytophagia</taxon>
        <taxon>Cytophagales</taxon>
        <taxon>Hymenobacteraceae</taxon>
        <taxon>Pontibacter</taxon>
    </lineage>
</organism>
<reference evidence="6" key="1">
    <citation type="journal article" date="2019" name="Int. J. Syst. Evol. Microbiol.">
        <title>The Global Catalogue of Microorganisms (GCM) 10K type strain sequencing project: providing services to taxonomists for standard genome sequencing and annotation.</title>
        <authorList>
            <consortium name="The Broad Institute Genomics Platform"/>
            <consortium name="The Broad Institute Genome Sequencing Center for Infectious Disease"/>
            <person name="Wu L."/>
            <person name="Ma J."/>
        </authorList>
    </citation>
    <scope>NUCLEOTIDE SEQUENCE [LARGE SCALE GENOMIC DNA]</scope>
    <source>
        <strain evidence="6">JCM 31319</strain>
    </source>
</reference>
<evidence type="ECO:0000313" key="5">
    <source>
        <dbReference type="EMBL" id="MFD1188736.1"/>
    </source>
</evidence>
<evidence type="ECO:0000256" key="2">
    <source>
        <dbReference type="ARBA" id="ARBA00022801"/>
    </source>
</evidence>
<protein>
    <submittedName>
        <fullName evidence="5">Metallophosphoesterase</fullName>
    </submittedName>
</protein>
<keyword evidence="2" id="KW-0378">Hydrolase</keyword>
<gene>
    <name evidence="5" type="ORF">ACFQ2O_21185</name>
</gene>
<dbReference type="Proteomes" id="UP001597094">
    <property type="component" value="Unassembled WGS sequence"/>
</dbReference>
<dbReference type="InterPro" id="IPR029052">
    <property type="entry name" value="Metallo-depent_PP-like"/>
</dbReference>
<keyword evidence="3" id="KW-1133">Transmembrane helix</keyword>
<dbReference type="InterPro" id="IPR051558">
    <property type="entry name" value="Metallophosphoesterase_PAP"/>
</dbReference>
<sequence>MLLYFLVIIPTLLVVFFAFSYWQERKYRRKPFYRLSDVTWQRYTPAEDAIVVHSVAMIGDIGALATDGTDPVLNLVQQWQQQAQEKGTMVFLGDNIYPIGLPEEGHRHRATAEARLSTLTDTVKNFSGRGVFLSGNHDWLKGRKGGYAQMLRQEQFVRQHIADPDAYLPPNGCPGPSSVQLADGLLLVVINTQWFVQRGETPLGQQDGCPYNHIEEFFLELNKLLKRNTHQRVLIAAHHPLYSNAMHGGKFTMKQHIFPLTAMHKRIYVPLPVFGSIYPFYRRFFGAYEDMSHRKYKRMRKRLLRIFHRYSNLIYVAGHDHNLQHFEVRKNHYIVSGSGSKTAFVKKGGKATFTLEALGIFVLNYYSNGEVWLECLAVSETAATGQVAFRKKLDLIITRAPVSNS</sequence>
<dbReference type="RefSeq" id="WP_377532800.1">
    <property type="nucleotide sequence ID" value="NZ_JBHTLD010000364.1"/>
</dbReference>
<feature type="domain" description="Calcineurin-like phosphoesterase" evidence="4">
    <location>
        <begin position="55"/>
        <end position="254"/>
    </location>
</feature>
<dbReference type="InterPro" id="IPR004843">
    <property type="entry name" value="Calcineurin-like_PHP"/>
</dbReference>
<accession>A0ABW3SW25</accession>